<keyword evidence="1" id="KW-1133">Transmembrane helix</keyword>
<dbReference type="EMBL" id="WHSC02000024">
    <property type="protein sequence ID" value="MDO6125149.1"/>
    <property type="molecule type" value="Genomic_DNA"/>
</dbReference>
<dbReference type="RefSeq" id="WP_244763075.1">
    <property type="nucleotide sequence ID" value="NZ_JALJCJ010000006.1"/>
</dbReference>
<evidence type="ECO:0000313" key="3">
    <source>
        <dbReference type="Proteomes" id="UP001177080"/>
    </source>
</evidence>
<name>A0ABT8XP52_9HYPH</name>
<proteinExistence type="predicted"/>
<organism evidence="2 3">
    <name type="scientific">Shinella curvata</name>
    <dbReference type="NCBI Taxonomy" id="1817964"/>
    <lineage>
        <taxon>Bacteria</taxon>
        <taxon>Pseudomonadati</taxon>
        <taxon>Pseudomonadota</taxon>
        <taxon>Alphaproteobacteria</taxon>
        <taxon>Hyphomicrobiales</taxon>
        <taxon>Rhizobiaceae</taxon>
        <taxon>Shinella</taxon>
    </lineage>
</organism>
<sequence>MTDIRRHGFESDAQWREHLEEIEDAVHPIGDLPPSDQNVLEHLAAMRVDVAALRELVEARRQGNPTRGWRSLVGLAALLMFVVAVGR</sequence>
<accession>A0ABT8XP52</accession>
<comment type="caution">
    <text evidence="2">The sequence shown here is derived from an EMBL/GenBank/DDBJ whole genome shotgun (WGS) entry which is preliminary data.</text>
</comment>
<keyword evidence="1" id="KW-0472">Membrane</keyword>
<evidence type="ECO:0000256" key="1">
    <source>
        <dbReference type="SAM" id="Phobius"/>
    </source>
</evidence>
<reference evidence="2" key="1">
    <citation type="submission" date="2022-04" db="EMBL/GenBank/DDBJ databases">
        <title>Shinella lacus sp. nov., a novel member of the genus Shinella from water.</title>
        <authorList>
            <person name="Deng Y."/>
        </authorList>
    </citation>
    <scope>NUCLEOTIDE SEQUENCE</scope>
    <source>
        <strain evidence="2">JCM 31239</strain>
    </source>
</reference>
<gene>
    <name evidence="2" type="ORF">GB928_028615</name>
</gene>
<evidence type="ECO:0000313" key="2">
    <source>
        <dbReference type="EMBL" id="MDO6125149.1"/>
    </source>
</evidence>
<protein>
    <submittedName>
        <fullName evidence="2">Uncharacterized protein</fullName>
    </submittedName>
</protein>
<keyword evidence="1" id="KW-0812">Transmembrane</keyword>
<keyword evidence="3" id="KW-1185">Reference proteome</keyword>
<feature type="transmembrane region" description="Helical" evidence="1">
    <location>
        <begin position="69"/>
        <end position="86"/>
    </location>
</feature>
<dbReference type="Proteomes" id="UP001177080">
    <property type="component" value="Unassembled WGS sequence"/>
</dbReference>